<dbReference type="GO" id="GO:0005524">
    <property type="term" value="F:ATP binding"/>
    <property type="evidence" value="ECO:0007669"/>
    <property type="project" value="InterPro"/>
</dbReference>
<accession>A0AAD0KWH7</accession>
<evidence type="ECO:0000256" key="2">
    <source>
        <dbReference type="ARBA" id="ARBA00022692"/>
    </source>
</evidence>
<protein>
    <submittedName>
        <fullName evidence="6">Uncharacterized protein</fullName>
    </submittedName>
</protein>
<evidence type="ECO:0000256" key="4">
    <source>
        <dbReference type="ARBA" id="ARBA00023136"/>
    </source>
</evidence>
<dbReference type="EMBL" id="CP017666">
    <property type="protein sequence ID" value="AWX95866.1"/>
    <property type="molecule type" value="Genomic_DNA"/>
</dbReference>
<evidence type="ECO:0000313" key="7">
    <source>
        <dbReference type="Proteomes" id="UP000250181"/>
    </source>
</evidence>
<reference evidence="6 7" key="1">
    <citation type="submission" date="2016-10" db="EMBL/GenBank/DDBJ databases">
        <authorList>
            <person name="Zou G."/>
            <person name="Zhou R."/>
        </authorList>
    </citation>
    <scope>NUCLEOTIDE SEQUENCE [LARGE SCALE GENOMIC DNA]</scope>
    <source>
        <strain evidence="6 7">0061</strain>
    </source>
</reference>
<sequence length="102" mass="11788">MFHYLKKCRSEFFIYSLVSVVYALILAATGFVYARVSESALSGSQQVFLTSSLIAVGFFICDIYFDYLPRYLKFKLSFLSVFDEKVELWCLKSLKQLSLTSF</sequence>
<evidence type="ECO:0000256" key="5">
    <source>
        <dbReference type="SAM" id="Phobius"/>
    </source>
</evidence>
<organism evidence="6 7">
    <name type="scientific">Streptococcus suis</name>
    <dbReference type="NCBI Taxonomy" id="1307"/>
    <lineage>
        <taxon>Bacteria</taxon>
        <taxon>Bacillati</taxon>
        <taxon>Bacillota</taxon>
        <taxon>Bacilli</taxon>
        <taxon>Lactobacillales</taxon>
        <taxon>Streptococcaceae</taxon>
        <taxon>Streptococcus</taxon>
    </lineage>
</organism>
<feature type="transmembrane region" description="Helical" evidence="5">
    <location>
        <begin position="46"/>
        <end position="65"/>
    </location>
</feature>
<evidence type="ECO:0000256" key="3">
    <source>
        <dbReference type="ARBA" id="ARBA00022989"/>
    </source>
</evidence>
<dbReference type="InterPro" id="IPR036640">
    <property type="entry name" value="ABC1_TM_sf"/>
</dbReference>
<keyword evidence="2 5" id="KW-0812">Transmembrane</keyword>
<dbReference type="GO" id="GO:0005886">
    <property type="term" value="C:plasma membrane"/>
    <property type="evidence" value="ECO:0007669"/>
    <property type="project" value="UniProtKB-SubCell"/>
</dbReference>
<keyword evidence="3 5" id="KW-1133">Transmembrane helix</keyword>
<evidence type="ECO:0000313" key="6">
    <source>
        <dbReference type="EMBL" id="AWX95866.1"/>
    </source>
</evidence>
<keyword evidence="4 5" id="KW-0472">Membrane</keyword>
<comment type="subcellular location">
    <subcellularLocation>
        <location evidence="1">Cell membrane</location>
        <topology evidence="1">Multi-pass membrane protein</topology>
    </subcellularLocation>
</comment>
<dbReference type="SUPFAM" id="SSF90123">
    <property type="entry name" value="ABC transporter transmembrane region"/>
    <property type="match status" value="1"/>
</dbReference>
<gene>
    <name evidence="6" type="ORF">BKM66_06800</name>
</gene>
<name>A0AAD0KWH7_STRSU</name>
<dbReference type="Proteomes" id="UP000250181">
    <property type="component" value="Chromosome"/>
</dbReference>
<dbReference type="AlphaFoldDB" id="A0AAD0KWH7"/>
<feature type="transmembrane region" description="Helical" evidence="5">
    <location>
        <begin position="12"/>
        <end position="34"/>
    </location>
</feature>
<evidence type="ECO:0000256" key="1">
    <source>
        <dbReference type="ARBA" id="ARBA00004651"/>
    </source>
</evidence>
<proteinExistence type="predicted"/>